<dbReference type="OrthoDB" id="125347at2759"/>
<evidence type="ECO:0000313" key="3">
    <source>
        <dbReference type="Proteomes" id="UP000499080"/>
    </source>
</evidence>
<dbReference type="Proteomes" id="UP000499080">
    <property type="component" value="Unassembled WGS sequence"/>
</dbReference>
<evidence type="ECO:0000256" key="1">
    <source>
        <dbReference type="SAM" id="MobiDB-lite"/>
    </source>
</evidence>
<evidence type="ECO:0000313" key="2">
    <source>
        <dbReference type="EMBL" id="GBN78790.1"/>
    </source>
</evidence>
<comment type="caution">
    <text evidence="2">The sequence shown here is derived from an EMBL/GenBank/DDBJ whole genome shotgun (WGS) entry which is preliminary data.</text>
</comment>
<dbReference type="AlphaFoldDB" id="A0A4Y2RUY9"/>
<keyword evidence="3" id="KW-1185">Reference proteome</keyword>
<dbReference type="EMBL" id="BGPR01018304">
    <property type="protein sequence ID" value="GBN78790.1"/>
    <property type="molecule type" value="Genomic_DNA"/>
</dbReference>
<accession>A0A4Y2RUY9</accession>
<protein>
    <submittedName>
        <fullName evidence="2">Uncharacterized protein</fullName>
    </submittedName>
</protein>
<feature type="compositionally biased region" description="Acidic residues" evidence="1">
    <location>
        <begin position="90"/>
        <end position="99"/>
    </location>
</feature>
<organism evidence="2 3">
    <name type="scientific">Araneus ventricosus</name>
    <name type="common">Orbweaver spider</name>
    <name type="synonym">Epeira ventricosa</name>
    <dbReference type="NCBI Taxonomy" id="182803"/>
    <lineage>
        <taxon>Eukaryota</taxon>
        <taxon>Metazoa</taxon>
        <taxon>Ecdysozoa</taxon>
        <taxon>Arthropoda</taxon>
        <taxon>Chelicerata</taxon>
        <taxon>Arachnida</taxon>
        <taxon>Araneae</taxon>
        <taxon>Araneomorphae</taxon>
        <taxon>Entelegynae</taxon>
        <taxon>Araneoidea</taxon>
        <taxon>Araneidae</taxon>
        <taxon>Araneus</taxon>
    </lineage>
</organism>
<proteinExistence type="predicted"/>
<feature type="region of interest" description="Disordered" evidence="1">
    <location>
        <begin position="86"/>
        <end position="107"/>
    </location>
</feature>
<name>A0A4Y2RUY9_ARAVE</name>
<sequence>MENPPVTVINNSLISPGGCGYDATIRNCFRQGSFIRTKQEDIPDVIEKQADPSEEAYEAWINVDANLETVEKTTKETICQARMNRRDDGIELEDNDVEIEEKPPSHQ</sequence>
<gene>
    <name evidence="2" type="ORF">AVEN_134817_1</name>
</gene>
<reference evidence="2 3" key="1">
    <citation type="journal article" date="2019" name="Sci. Rep.">
        <title>Orb-weaving spider Araneus ventricosus genome elucidates the spidroin gene catalogue.</title>
        <authorList>
            <person name="Kono N."/>
            <person name="Nakamura H."/>
            <person name="Ohtoshi R."/>
            <person name="Moran D.A.P."/>
            <person name="Shinohara A."/>
            <person name="Yoshida Y."/>
            <person name="Fujiwara M."/>
            <person name="Mori M."/>
            <person name="Tomita M."/>
            <person name="Arakawa K."/>
        </authorList>
    </citation>
    <scope>NUCLEOTIDE SEQUENCE [LARGE SCALE GENOMIC DNA]</scope>
</reference>